<evidence type="ECO:0000256" key="10">
    <source>
        <dbReference type="ARBA" id="ARBA00022989"/>
    </source>
</evidence>
<comment type="subcellular location">
    <subcellularLocation>
        <location evidence="1">Cell membrane</location>
        <topology evidence="1">Multi-pass membrane protein</topology>
    </subcellularLocation>
</comment>
<dbReference type="InterPro" id="IPR036412">
    <property type="entry name" value="HAD-like_sf"/>
</dbReference>
<dbReference type="InterPro" id="IPR018303">
    <property type="entry name" value="ATPase_P-typ_P_site"/>
</dbReference>
<organism evidence="15 16">
    <name type="scientific">Psychroflexus torquis (strain ATCC 700755 / CIP 106069 / ACAM 623)</name>
    <dbReference type="NCBI Taxonomy" id="313595"/>
    <lineage>
        <taxon>Bacteria</taxon>
        <taxon>Pseudomonadati</taxon>
        <taxon>Bacteroidota</taxon>
        <taxon>Flavobacteriia</taxon>
        <taxon>Flavobacteriales</taxon>
        <taxon>Flavobacteriaceae</taxon>
        <taxon>Psychroflexus</taxon>
    </lineage>
</organism>
<feature type="domain" description="HMA" evidence="14">
    <location>
        <begin position="82"/>
        <end position="148"/>
    </location>
</feature>
<feature type="transmembrane region" description="Helical" evidence="13">
    <location>
        <begin position="165"/>
        <end position="188"/>
    </location>
</feature>
<dbReference type="STRING" id="313595.P700755_002746"/>
<dbReference type="InterPro" id="IPR023299">
    <property type="entry name" value="ATPase_P-typ_cyto_dom_N"/>
</dbReference>
<dbReference type="PROSITE" id="PS00154">
    <property type="entry name" value="ATPASE_E1_E2"/>
    <property type="match status" value="1"/>
</dbReference>
<feature type="transmembrane region" description="Helical" evidence="13">
    <location>
        <begin position="255"/>
        <end position="276"/>
    </location>
</feature>
<dbReference type="InterPro" id="IPR006121">
    <property type="entry name" value="HMA_dom"/>
</dbReference>
<evidence type="ECO:0000256" key="7">
    <source>
        <dbReference type="ARBA" id="ARBA00022723"/>
    </source>
</evidence>
<dbReference type="AlphaFoldDB" id="K4II57"/>
<dbReference type="PANTHER" id="PTHR43520">
    <property type="entry name" value="ATP7, ISOFORM B"/>
    <property type="match status" value="1"/>
</dbReference>
<dbReference type="CDD" id="cd00371">
    <property type="entry name" value="HMA"/>
    <property type="match status" value="1"/>
</dbReference>
<dbReference type="SUPFAM" id="SSF81665">
    <property type="entry name" value="Calcium ATPase, transmembrane domain M"/>
    <property type="match status" value="1"/>
</dbReference>
<dbReference type="PRINTS" id="PR00943">
    <property type="entry name" value="CUATPASE"/>
</dbReference>
<dbReference type="Pfam" id="PF00122">
    <property type="entry name" value="E1-E2_ATPase"/>
    <property type="match status" value="1"/>
</dbReference>
<dbReference type="InterPro" id="IPR036163">
    <property type="entry name" value="HMA_dom_sf"/>
</dbReference>
<keyword evidence="6 13" id="KW-0812">Transmembrane</keyword>
<dbReference type="Pfam" id="PF12156">
    <property type="entry name" value="ATPase-cat_bd"/>
    <property type="match status" value="1"/>
</dbReference>
<keyword evidence="7" id="KW-0479">Metal-binding</keyword>
<evidence type="ECO:0000259" key="14">
    <source>
        <dbReference type="PROSITE" id="PS50846"/>
    </source>
</evidence>
<evidence type="ECO:0000256" key="12">
    <source>
        <dbReference type="ARBA" id="ARBA00023136"/>
    </source>
</evidence>
<evidence type="ECO:0000256" key="1">
    <source>
        <dbReference type="ARBA" id="ARBA00004651"/>
    </source>
</evidence>
<gene>
    <name evidence="15" type="ordered locus">P700755_002746</name>
</gene>
<feature type="transmembrane region" description="Helical" evidence="13">
    <location>
        <begin position="437"/>
        <end position="455"/>
    </location>
</feature>
<evidence type="ECO:0000256" key="11">
    <source>
        <dbReference type="ARBA" id="ARBA00023065"/>
    </source>
</evidence>
<evidence type="ECO:0000313" key="15">
    <source>
        <dbReference type="EMBL" id="AFU69478.1"/>
    </source>
</evidence>
<keyword evidence="9" id="KW-1278">Translocase</keyword>
<evidence type="ECO:0000256" key="6">
    <source>
        <dbReference type="ARBA" id="ARBA00022692"/>
    </source>
</evidence>
<keyword evidence="16" id="KW-1185">Reference proteome</keyword>
<keyword evidence="10 13" id="KW-1133">Transmembrane helix</keyword>
<dbReference type="InterPro" id="IPR001757">
    <property type="entry name" value="P_typ_ATPase"/>
</dbReference>
<dbReference type="PRINTS" id="PR00119">
    <property type="entry name" value="CATATPASE"/>
</dbReference>
<evidence type="ECO:0000256" key="3">
    <source>
        <dbReference type="ARBA" id="ARBA00022448"/>
    </source>
</evidence>
<dbReference type="SUPFAM" id="SSF55008">
    <property type="entry name" value="HMA, heavy metal-associated domain"/>
    <property type="match status" value="1"/>
</dbReference>
<name>K4II57_PSYTT</name>
<dbReference type="EMBL" id="CP003879">
    <property type="protein sequence ID" value="AFU69478.1"/>
    <property type="molecule type" value="Genomic_DNA"/>
</dbReference>
<feature type="transmembrane region" description="Helical" evidence="13">
    <location>
        <begin position="753"/>
        <end position="774"/>
    </location>
</feature>
<keyword evidence="3" id="KW-0813">Transport</keyword>
<sequence length="810" mass="90522">METCYHCGDACPDPAIVHQEKYFCCNGCKTVFDILNENDLTYYYDLQATPGKTPLDFEDRFDYLDNQNIIDQLLEFDEQETQVVSFVIPNIHCSSCIWVLENLDKLHPAVKSGLVNFPQKSICISYDSSEISLKELVLLLCRIGYEPNISLEDFNKKEKNIDRSLIYKLGVAGFAFGNIMFLSFPEYFEVSEFWLDEFKFLFRWLMFAFALPVVFYSARDYFISAYKGLRAGILNIDVPIAIGILVLFLRSTLEIIMDWGTGFFDSMVGLVFFLLLGKFFQQKTYAFLSFERDYKSYFPIAVTQLIKSKTAVAEDNCDSQSQPTKTKQNELQTPVYEVKPGDRILIRNNELIPTDGILMKGNALIDYSFVTGEAAPVAKKSGDKIYAGGKQKAGIIEIEVTKAVEQSYLTQLWNNKVFSKTKATTFENLTDQISRRFTISILSIAFVAGIIWIILDPSKAFNVFTAVLIVACPCAIALAAPFTLGNMLRIFGKQQLYLKDSSLIEQMAQIDTVVFDKTGTLTSHQKNLIVYKGVTLTENEQQVLTSTLRASNHPLSRALYEMLQSQGICTLDNFSEVTGKGVVGVYGSTSVKAGSFAFVSSGEQEENATNTQVHVSTNDEYKGTYVFYNNYREGMEALFSEMSNTVELVILSGDNDGEKNYLKSILPKSAQLKFNQKPDDKLNFIEALQQQGKKVMMIGDGLNDAGALAQSNIGIAVSENVNVFSPACDGIIDATKLKELTAFMSLSKASVRVIKYAFIFSLFYNLIGLGFALTGNLSPVVAAILMPLSSISIVIFTTLSTFLLGRRFNF</sequence>
<dbReference type="GO" id="GO:0016887">
    <property type="term" value="F:ATP hydrolysis activity"/>
    <property type="evidence" value="ECO:0007669"/>
    <property type="project" value="InterPro"/>
</dbReference>
<dbReference type="InterPro" id="IPR023298">
    <property type="entry name" value="ATPase_P-typ_TM_dom_sf"/>
</dbReference>
<evidence type="ECO:0000256" key="5">
    <source>
        <dbReference type="ARBA" id="ARBA00022553"/>
    </source>
</evidence>
<keyword evidence="11" id="KW-0406">Ion transport</keyword>
<dbReference type="SUPFAM" id="SSF56784">
    <property type="entry name" value="HAD-like"/>
    <property type="match status" value="1"/>
</dbReference>
<proteinExistence type="inferred from homology"/>
<feature type="transmembrane region" description="Helical" evidence="13">
    <location>
        <begin position="461"/>
        <end position="484"/>
    </location>
</feature>
<dbReference type="PANTHER" id="PTHR43520:SF5">
    <property type="entry name" value="CATION-TRANSPORTING P-TYPE ATPASE-RELATED"/>
    <property type="match status" value="1"/>
</dbReference>
<dbReference type="GO" id="GO:0005886">
    <property type="term" value="C:plasma membrane"/>
    <property type="evidence" value="ECO:0007669"/>
    <property type="project" value="UniProtKB-SubCell"/>
</dbReference>
<evidence type="ECO:0000256" key="13">
    <source>
        <dbReference type="SAM" id="Phobius"/>
    </source>
</evidence>
<dbReference type="HOGENOM" id="CLU_001771_0_3_10"/>
<dbReference type="GO" id="GO:0055070">
    <property type="term" value="P:copper ion homeostasis"/>
    <property type="evidence" value="ECO:0007669"/>
    <property type="project" value="TreeGrafter"/>
</dbReference>
<dbReference type="RefSeq" id="WP_015025039.1">
    <property type="nucleotide sequence ID" value="NC_018721.1"/>
</dbReference>
<dbReference type="GO" id="GO:0005524">
    <property type="term" value="F:ATP binding"/>
    <property type="evidence" value="ECO:0007669"/>
    <property type="project" value="InterPro"/>
</dbReference>
<dbReference type="eggNOG" id="COG2217">
    <property type="taxonomic scope" value="Bacteria"/>
</dbReference>
<dbReference type="eggNOG" id="COG2608">
    <property type="taxonomic scope" value="Bacteria"/>
</dbReference>
<evidence type="ECO:0000256" key="9">
    <source>
        <dbReference type="ARBA" id="ARBA00022967"/>
    </source>
</evidence>
<feature type="transmembrane region" description="Helical" evidence="13">
    <location>
        <begin position="780"/>
        <end position="804"/>
    </location>
</feature>
<dbReference type="OrthoDB" id="1521937at2"/>
<keyword evidence="5" id="KW-0597">Phosphoprotein</keyword>
<dbReference type="SUPFAM" id="SSF81653">
    <property type="entry name" value="Calcium ATPase, transduction domain A"/>
    <property type="match status" value="1"/>
</dbReference>
<dbReference type="Gene3D" id="2.70.150.10">
    <property type="entry name" value="Calcium-transporting ATPase, cytoplasmic transduction domain A"/>
    <property type="match status" value="1"/>
</dbReference>
<evidence type="ECO:0000256" key="4">
    <source>
        <dbReference type="ARBA" id="ARBA00022475"/>
    </source>
</evidence>
<dbReference type="InterPro" id="IPR021993">
    <property type="entry name" value="ATPase-cat-bd"/>
</dbReference>
<evidence type="ECO:0000313" key="16">
    <source>
        <dbReference type="Proteomes" id="UP000008514"/>
    </source>
</evidence>
<dbReference type="InterPro" id="IPR059000">
    <property type="entry name" value="ATPase_P-type_domA"/>
</dbReference>
<dbReference type="NCBIfam" id="TIGR01494">
    <property type="entry name" value="ATPase_P-type"/>
    <property type="match status" value="1"/>
</dbReference>
<evidence type="ECO:0000256" key="8">
    <source>
        <dbReference type="ARBA" id="ARBA00022842"/>
    </source>
</evidence>
<dbReference type="Proteomes" id="UP000008514">
    <property type="component" value="Chromosome"/>
</dbReference>
<feature type="transmembrane region" description="Helical" evidence="13">
    <location>
        <begin position="200"/>
        <end position="217"/>
    </location>
</feature>
<protein>
    <submittedName>
        <fullName evidence="15">Copper-translocating P-type ATPase ZntA-like protein</fullName>
    </submittedName>
</protein>
<evidence type="ECO:0000256" key="2">
    <source>
        <dbReference type="ARBA" id="ARBA00006024"/>
    </source>
</evidence>
<keyword evidence="8" id="KW-0460">Magnesium</keyword>
<dbReference type="Gene3D" id="3.40.1110.10">
    <property type="entry name" value="Calcium-transporting ATPase, cytoplasmic domain N"/>
    <property type="match status" value="1"/>
</dbReference>
<dbReference type="GO" id="GO:0043682">
    <property type="term" value="F:P-type divalent copper transporter activity"/>
    <property type="evidence" value="ECO:0007669"/>
    <property type="project" value="TreeGrafter"/>
</dbReference>
<dbReference type="InterPro" id="IPR023214">
    <property type="entry name" value="HAD_sf"/>
</dbReference>
<dbReference type="Gene3D" id="3.40.50.1000">
    <property type="entry name" value="HAD superfamily/HAD-like"/>
    <property type="match status" value="1"/>
</dbReference>
<dbReference type="KEGG" id="ptq:P700755_002746"/>
<dbReference type="GO" id="GO:0005507">
    <property type="term" value="F:copper ion binding"/>
    <property type="evidence" value="ECO:0007669"/>
    <property type="project" value="TreeGrafter"/>
</dbReference>
<reference evidence="15" key="2">
    <citation type="submission" date="2012-09" db="EMBL/GenBank/DDBJ databases">
        <title>The complete sequence of Psychroflexus torquis an extreme psychrophile from sea-ice that is stimulated by light.</title>
        <authorList>
            <person name="Feng S."/>
            <person name="Powell S.M."/>
            <person name="Bowman J.P."/>
        </authorList>
    </citation>
    <scope>NUCLEOTIDE SEQUENCE [LARGE SCALE GENOMIC DNA]</scope>
    <source>
        <strain evidence="15">ATCC 700755</strain>
    </source>
</reference>
<dbReference type="InterPro" id="IPR008250">
    <property type="entry name" value="ATPase_P-typ_transduc_dom_A_sf"/>
</dbReference>
<dbReference type="Pfam" id="PF00702">
    <property type="entry name" value="Hydrolase"/>
    <property type="match status" value="1"/>
</dbReference>
<dbReference type="PROSITE" id="PS50846">
    <property type="entry name" value="HMA_2"/>
    <property type="match status" value="1"/>
</dbReference>
<keyword evidence="12 13" id="KW-0472">Membrane</keyword>
<dbReference type="Gene3D" id="3.30.70.100">
    <property type="match status" value="1"/>
</dbReference>
<accession>K4II57</accession>
<feature type="transmembrane region" description="Helical" evidence="13">
    <location>
        <begin position="229"/>
        <end position="249"/>
    </location>
</feature>
<comment type="similarity">
    <text evidence="2">Belongs to the cation transport ATPase (P-type) (TC 3.A.3) family. Type IB subfamily.</text>
</comment>
<reference evidence="15" key="1">
    <citation type="submission" date="2006-03" db="EMBL/GenBank/DDBJ databases">
        <authorList>
            <person name="Bowman J."/>
            <person name="Ferriera S."/>
            <person name="Johnson J."/>
            <person name="Kravitz S."/>
            <person name="Halpern A."/>
            <person name="Remington K."/>
            <person name="Beeson K."/>
            <person name="Tran B."/>
            <person name="Rogers Y.-H."/>
            <person name="Friedman R."/>
            <person name="Venter J.C."/>
        </authorList>
    </citation>
    <scope>NUCLEOTIDE SEQUENCE [LARGE SCALE GENOMIC DNA]</scope>
    <source>
        <strain evidence="15">ATCC 700755</strain>
    </source>
</reference>
<keyword evidence="4" id="KW-1003">Cell membrane</keyword>